<evidence type="ECO:0000313" key="2">
    <source>
        <dbReference type="Proteomes" id="UP000002875"/>
    </source>
</evidence>
<organism evidence="1 2">
    <name type="scientific">Emticicia oligotrophica (strain DSM 17448 / CIP 109782 / MTCC 6937 / GPTSA100-15)</name>
    <dbReference type="NCBI Taxonomy" id="929562"/>
    <lineage>
        <taxon>Bacteria</taxon>
        <taxon>Pseudomonadati</taxon>
        <taxon>Bacteroidota</taxon>
        <taxon>Cytophagia</taxon>
        <taxon>Cytophagales</taxon>
        <taxon>Leadbetterellaceae</taxon>
        <taxon>Emticicia</taxon>
    </lineage>
</organism>
<dbReference type="SUPFAM" id="SSF48452">
    <property type="entry name" value="TPR-like"/>
    <property type="match status" value="2"/>
</dbReference>
<sequence length="429" mass="49597">MQNQALKMHKSKSMNIVNPIFFKRVINLSAILLLVLLSQLAQAQFSWFGGTTKKKQHEVLLANRAIQIEATQAINNMYNFKFDAAERDFRWLTVKYPEHPIGFFLIGLNEWWKIVPDTKDESHDDAFFANMDRAIDLADEMLDDDDGDKEAAFFEAAAYAFKGRLHTERGNWVKAAWAGKQALKYLDKCRGFGDFNPELAIGDGLYNYYSKWIPENYPSLKPMLIFFHKGVKAEGIKQLEYVASNAFYTRMEAKYFLMQIYSMENQHQKAYYEAAQMHAIYPDNSFFHRYAARTAFMLGKADEAEKLAEELLANVNVAKYGYESTAGRYAAYILGYINFNYRRNYPKAKEYYQKTIDFALQNDSKDSGYFWGANLGLGKIASAEKDYQSALQYFNVVLSNADKKLEIHKEAKKLIEDTKKLLKAEKKKK</sequence>
<dbReference type="Proteomes" id="UP000002875">
    <property type="component" value="Chromosome"/>
</dbReference>
<protein>
    <recommendedName>
        <fullName evidence="3">Tetratricopeptide repeat protein</fullName>
    </recommendedName>
</protein>
<evidence type="ECO:0000313" key="1">
    <source>
        <dbReference type="EMBL" id="AFK04649.1"/>
    </source>
</evidence>
<gene>
    <name evidence="1" type="ordered locus">Emtol_3521</name>
</gene>
<proteinExistence type="predicted"/>
<keyword evidence="2" id="KW-1185">Reference proteome</keyword>
<dbReference type="EMBL" id="CP002961">
    <property type="protein sequence ID" value="AFK04649.1"/>
    <property type="molecule type" value="Genomic_DNA"/>
</dbReference>
<dbReference type="Gene3D" id="1.25.40.10">
    <property type="entry name" value="Tetratricopeptide repeat domain"/>
    <property type="match status" value="1"/>
</dbReference>
<evidence type="ECO:0008006" key="3">
    <source>
        <dbReference type="Google" id="ProtNLM"/>
    </source>
</evidence>
<reference evidence="1 2" key="1">
    <citation type="submission" date="2011-07" db="EMBL/GenBank/DDBJ databases">
        <title>The complete genome of chromosome of Emticicia oligotrophica DSM 17448.</title>
        <authorList>
            <consortium name="US DOE Joint Genome Institute (JGI-PGF)"/>
            <person name="Lucas S."/>
            <person name="Han J."/>
            <person name="Lapidus A."/>
            <person name="Bruce D."/>
            <person name="Goodwin L."/>
            <person name="Pitluck S."/>
            <person name="Peters L."/>
            <person name="Kyrpides N."/>
            <person name="Mavromatis K."/>
            <person name="Ivanova N."/>
            <person name="Ovchinnikova G."/>
            <person name="Teshima H."/>
            <person name="Detter J.C."/>
            <person name="Tapia R."/>
            <person name="Han C."/>
            <person name="Land M."/>
            <person name="Hauser L."/>
            <person name="Markowitz V."/>
            <person name="Cheng J.-F."/>
            <person name="Hugenholtz P."/>
            <person name="Woyke T."/>
            <person name="Wu D."/>
            <person name="Tindall B."/>
            <person name="Pomrenke H."/>
            <person name="Brambilla E."/>
            <person name="Klenk H.-P."/>
            <person name="Eisen J.A."/>
        </authorList>
    </citation>
    <scope>NUCLEOTIDE SEQUENCE [LARGE SCALE GENOMIC DNA]</scope>
    <source>
        <strain evidence="1 2">DSM 17448</strain>
    </source>
</reference>
<accession>A0ABM5N5F8</accession>
<dbReference type="InterPro" id="IPR011990">
    <property type="entry name" value="TPR-like_helical_dom_sf"/>
</dbReference>
<name>A0ABM5N5F8_EMTOG</name>